<reference evidence="2" key="1">
    <citation type="submission" date="2023-03" db="EMBL/GenBank/DDBJ databases">
        <title>Massive genome expansion in bonnet fungi (Mycena s.s.) driven by repeated elements and novel gene families across ecological guilds.</title>
        <authorList>
            <consortium name="Lawrence Berkeley National Laboratory"/>
            <person name="Harder C.B."/>
            <person name="Miyauchi S."/>
            <person name="Viragh M."/>
            <person name="Kuo A."/>
            <person name="Thoen E."/>
            <person name="Andreopoulos B."/>
            <person name="Lu D."/>
            <person name="Skrede I."/>
            <person name="Drula E."/>
            <person name="Henrissat B."/>
            <person name="Morin E."/>
            <person name="Kohler A."/>
            <person name="Barry K."/>
            <person name="LaButti K."/>
            <person name="Morin E."/>
            <person name="Salamov A."/>
            <person name="Lipzen A."/>
            <person name="Mereny Z."/>
            <person name="Hegedus B."/>
            <person name="Baldrian P."/>
            <person name="Stursova M."/>
            <person name="Weitz H."/>
            <person name="Taylor A."/>
            <person name="Grigoriev I.V."/>
            <person name="Nagy L.G."/>
            <person name="Martin F."/>
            <person name="Kauserud H."/>
        </authorList>
    </citation>
    <scope>NUCLEOTIDE SEQUENCE</scope>
    <source>
        <strain evidence="2">CBHHK067</strain>
    </source>
</reference>
<dbReference type="EMBL" id="JARKIE010000130">
    <property type="protein sequence ID" value="KAJ7679583.1"/>
    <property type="molecule type" value="Genomic_DNA"/>
</dbReference>
<keyword evidence="3" id="KW-1185">Reference proteome</keyword>
<sequence>MHLDLPPSSTRTRTRFIPPVCAFRPPVSSSSPHSALRYSVSGSRVTYSLSHMGHIPPSLACCGGISCLTFFLFSKRHKPPTYAMPNSAARSFTPALNRFHPFAYLQIRRPHTHLPFIQPVLVKCKQLAPNSVSV</sequence>
<comment type="caution">
    <text evidence="2">The sequence shown here is derived from an EMBL/GenBank/DDBJ whole genome shotgun (WGS) entry which is preliminary data.</text>
</comment>
<protein>
    <submittedName>
        <fullName evidence="2">Uncharacterized protein</fullName>
    </submittedName>
</protein>
<keyword evidence="1" id="KW-0812">Transmembrane</keyword>
<feature type="transmembrane region" description="Helical" evidence="1">
    <location>
        <begin position="55"/>
        <end position="74"/>
    </location>
</feature>
<evidence type="ECO:0000313" key="2">
    <source>
        <dbReference type="EMBL" id="KAJ7679583.1"/>
    </source>
</evidence>
<keyword evidence="1" id="KW-1133">Transmembrane helix</keyword>
<keyword evidence="1" id="KW-0472">Membrane</keyword>
<evidence type="ECO:0000256" key="1">
    <source>
        <dbReference type="SAM" id="Phobius"/>
    </source>
</evidence>
<organism evidence="2 3">
    <name type="scientific">Mycena rosella</name>
    <name type="common">Pink bonnet</name>
    <name type="synonym">Agaricus rosellus</name>
    <dbReference type="NCBI Taxonomy" id="1033263"/>
    <lineage>
        <taxon>Eukaryota</taxon>
        <taxon>Fungi</taxon>
        <taxon>Dikarya</taxon>
        <taxon>Basidiomycota</taxon>
        <taxon>Agaricomycotina</taxon>
        <taxon>Agaricomycetes</taxon>
        <taxon>Agaricomycetidae</taxon>
        <taxon>Agaricales</taxon>
        <taxon>Marasmiineae</taxon>
        <taxon>Mycenaceae</taxon>
        <taxon>Mycena</taxon>
    </lineage>
</organism>
<accession>A0AAD7D598</accession>
<evidence type="ECO:0000313" key="3">
    <source>
        <dbReference type="Proteomes" id="UP001221757"/>
    </source>
</evidence>
<gene>
    <name evidence="2" type="ORF">B0H17DRAFT_1333989</name>
</gene>
<proteinExistence type="predicted"/>
<dbReference type="AlphaFoldDB" id="A0AAD7D598"/>
<dbReference type="Proteomes" id="UP001221757">
    <property type="component" value="Unassembled WGS sequence"/>
</dbReference>
<name>A0AAD7D598_MYCRO</name>